<protein>
    <submittedName>
        <fullName evidence="1">Uncharacterized protein</fullName>
    </submittedName>
</protein>
<keyword evidence="2" id="KW-1185">Reference proteome</keyword>
<organism evidence="1 2">
    <name type="scientific">Zarea fungicola</name>
    <dbReference type="NCBI Taxonomy" id="93591"/>
    <lineage>
        <taxon>Eukaryota</taxon>
        <taxon>Fungi</taxon>
        <taxon>Dikarya</taxon>
        <taxon>Ascomycota</taxon>
        <taxon>Pezizomycotina</taxon>
        <taxon>Sordariomycetes</taxon>
        <taxon>Hypocreomycetidae</taxon>
        <taxon>Hypocreales</taxon>
        <taxon>Cordycipitaceae</taxon>
        <taxon>Zarea</taxon>
    </lineage>
</organism>
<proteinExistence type="predicted"/>
<sequence>MSTFRGIVSEFPQLRIDFFRHVPGQPPPLACFLSHIHSDHLAGLDTLRSPFVYCSAATREILLRLERYPCRISYAKGILEARQQTYKHLSKVLKPIPLETPTTLELVPNFVIQVTLFDANHCPGSVMFLIEQNSTAILYTGDLRSEPWFVNSIARHPVLVEYTTGIRTLDKIYLDTSFTEDVPFQTKREGIAELLRKVAKYPSDTIFYFQTWTYGYEDVWVALSKALKSQIHVDEYKMGIYTSLSSKPGDPRFAADSYFDPLAPALTGYTCGNARLPGCLTSNTHVRLHSCEKGNICSVASQPNVVKIQPIVAHLADGTDLVEAGVGGGGNDFQRDAELGYLSPQDLQMLQDVLQNMGEENEGLFKSLVAAAASGRDLRLGLAIESFGDEFTATLETMFATLAQNKKHRSGSSTPQATDLPRVIRFPYSRHSSYSELCQFVNIFKPLDIWPCTENVQYWWENSYSIASFFGEFCSGRTFAYDQMLRALFPQPPENSENSLDSQMSSNVSLDHGIMDKSSSPKQASFSETSEREIQGPTIIDKAHSEAVDEGDSQHSVISQVLDTDSSFRREAYNRTLERLYGSDWDPVSLLSTDGHHSKMEHEL</sequence>
<name>A0ACC1MSQ0_9HYPO</name>
<accession>A0ACC1MSQ0</accession>
<dbReference type="Proteomes" id="UP001143910">
    <property type="component" value="Unassembled WGS sequence"/>
</dbReference>
<comment type="caution">
    <text evidence="1">The sequence shown here is derived from an EMBL/GenBank/DDBJ whole genome shotgun (WGS) entry which is preliminary data.</text>
</comment>
<gene>
    <name evidence="1" type="ORF">NQ176_g8363</name>
</gene>
<reference evidence="1" key="1">
    <citation type="submission" date="2022-08" db="EMBL/GenBank/DDBJ databases">
        <title>Genome Sequence of Lecanicillium fungicola.</title>
        <authorList>
            <person name="Buettner E."/>
        </authorList>
    </citation>
    <scope>NUCLEOTIDE SEQUENCE</scope>
    <source>
        <strain evidence="1">Babe33</strain>
    </source>
</reference>
<evidence type="ECO:0000313" key="2">
    <source>
        <dbReference type="Proteomes" id="UP001143910"/>
    </source>
</evidence>
<evidence type="ECO:0000313" key="1">
    <source>
        <dbReference type="EMBL" id="KAJ2970057.1"/>
    </source>
</evidence>
<dbReference type="EMBL" id="JANJQO010001612">
    <property type="protein sequence ID" value="KAJ2970057.1"/>
    <property type="molecule type" value="Genomic_DNA"/>
</dbReference>